<keyword evidence="1" id="KW-0614">Plasmid</keyword>
<proteinExistence type="predicted"/>
<reference evidence="1" key="2">
    <citation type="submission" date="2014-06" db="EMBL/GenBank/DDBJ databases">
        <title>Type 3 fimbriae encoded on plasmids circumvent cyclic-di-GMP dependent regulation and enforce bacterial interactions via biofilm formation without regulating host motility.</title>
        <authorList>
            <person name="Madsen J.S."/>
            <person name="Riber L."/>
            <person name="Burmolle M."/>
            <person name="Hansen L.H."/>
            <person name="Sorensen S.J."/>
        </authorList>
    </citation>
    <scope>NUCLEOTIDE SEQUENCE [LARGE SCALE GENOMIC DNA]</scope>
    <source>
        <strain evidence="1">IS04</strain>
        <plasmid evidence="1">pIS04_68</plasmid>
    </source>
</reference>
<dbReference type="AlphaFoldDB" id="A0A060RIE8"/>
<dbReference type="EMBL" id="HG963476">
    <property type="protein sequence ID" value="CDN96690.1"/>
    <property type="molecule type" value="Genomic_DNA"/>
</dbReference>
<accession>A0A060RIE8</accession>
<organism evidence="1">
    <name type="scientific">Escherichia coli</name>
    <dbReference type="NCBI Taxonomy" id="562"/>
    <lineage>
        <taxon>Bacteria</taxon>
        <taxon>Pseudomonadati</taxon>
        <taxon>Pseudomonadota</taxon>
        <taxon>Gammaproteobacteria</taxon>
        <taxon>Enterobacterales</taxon>
        <taxon>Enterobacteriaceae</taxon>
        <taxon>Escherichia</taxon>
    </lineage>
</organism>
<evidence type="ECO:0000313" key="1">
    <source>
        <dbReference type="EMBL" id="CDN96690.1"/>
    </source>
</evidence>
<reference evidence="1" key="1">
    <citation type="submission" date="2014-02" db="EMBL/GenBank/DDBJ databases">
        <authorList>
            <person name="Madsen J."/>
        </authorList>
    </citation>
    <scope>NUCLEOTIDE SEQUENCE [LARGE SCALE GENOMIC DNA]</scope>
    <source>
        <strain evidence="1">IS04</strain>
        <plasmid evidence="1">pIS04_68</plasmid>
    </source>
</reference>
<sequence>MSGYAAFFPLYSEAGQRPARLDLSLLPVDQHGKEQDCCPLRSGQESFQQ</sequence>
<geneLocation type="plasmid" evidence="1">
    <name>pIS04_68</name>
</geneLocation>
<name>A0A060RIE8_ECOLX</name>
<protein>
    <submittedName>
        <fullName evidence="1">Uncharacterized protein</fullName>
    </submittedName>
</protein>